<organism evidence="1 2">
    <name type="scientific">Amycolatopsis acidiphila</name>
    <dbReference type="NCBI Taxonomy" id="715473"/>
    <lineage>
        <taxon>Bacteria</taxon>
        <taxon>Bacillati</taxon>
        <taxon>Actinomycetota</taxon>
        <taxon>Actinomycetes</taxon>
        <taxon>Pseudonocardiales</taxon>
        <taxon>Pseudonocardiaceae</taxon>
        <taxon>Amycolatopsis</taxon>
    </lineage>
</organism>
<name>A0A558AHS0_9PSEU</name>
<keyword evidence="2" id="KW-1185">Reference proteome</keyword>
<dbReference type="Proteomes" id="UP000318578">
    <property type="component" value="Unassembled WGS sequence"/>
</dbReference>
<protein>
    <submittedName>
        <fullName evidence="1">Uncharacterized protein</fullName>
    </submittedName>
</protein>
<dbReference type="AlphaFoldDB" id="A0A558AHS0"/>
<reference evidence="1 2" key="1">
    <citation type="submission" date="2019-07" db="EMBL/GenBank/DDBJ databases">
        <title>New species of Amycolatopsis and Streptomyces.</title>
        <authorList>
            <person name="Duangmal K."/>
            <person name="Teo W.F.A."/>
            <person name="Lipun K."/>
        </authorList>
    </citation>
    <scope>NUCLEOTIDE SEQUENCE [LARGE SCALE GENOMIC DNA]</scope>
    <source>
        <strain evidence="1 2">JCM 30562</strain>
    </source>
</reference>
<dbReference type="EMBL" id="VJZA01000009">
    <property type="protein sequence ID" value="TVT23832.1"/>
    <property type="molecule type" value="Genomic_DNA"/>
</dbReference>
<dbReference type="RefSeq" id="WP_144636100.1">
    <property type="nucleotide sequence ID" value="NZ_BNAX01000056.1"/>
</dbReference>
<proteinExistence type="predicted"/>
<evidence type="ECO:0000313" key="1">
    <source>
        <dbReference type="EMBL" id="TVT23832.1"/>
    </source>
</evidence>
<gene>
    <name evidence="1" type="ORF">FNH06_08140</name>
</gene>
<sequence length="74" mass="7916">MNELVPAPGRSPAPMQLDFDLDDGAAYVVGIAIRLCGITFPIADVEVRRRTDVPAALCTGCLLPLTQLPRLVLV</sequence>
<comment type="caution">
    <text evidence="1">The sequence shown here is derived from an EMBL/GenBank/DDBJ whole genome shotgun (WGS) entry which is preliminary data.</text>
</comment>
<accession>A0A558AHS0</accession>
<evidence type="ECO:0000313" key="2">
    <source>
        <dbReference type="Proteomes" id="UP000318578"/>
    </source>
</evidence>